<dbReference type="Proteomes" id="UP000027265">
    <property type="component" value="Unassembled WGS sequence"/>
</dbReference>
<evidence type="ECO:0000313" key="2">
    <source>
        <dbReference type="EMBL" id="KDQ52960.1"/>
    </source>
</evidence>
<reference evidence="3" key="1">
    <citation type="journal article" date="2014" name="Proc. Natl. Acad. Sci. U.S.A.">
        <title>Extensive sampling of basidiomycete genomes demonstrates inadequacy of the white-rot/brown-rot paradigm for wood decay fungi.</title>
        <authorList>
            <person name="Riley R."/>
            <person name="Salamov A.A."/>
            <person name="Brown D.W."/>
            <person name="Nagy L.G."/>
            <person name="Floudas D."/>
            <person name="Held B.W."/>
            <person name="Levasseur A."/>
            <person name="Lombard V."/>
            <person name="Morin E."/>
            <person name="Otillar R."/>
            <person name="Lindquist E.A."/>
            <person name="Sun H."/>
            <person name="LaButti K.M."/>
            <person name="Schmutz J."/>
            <person name="Jabbour D."/>
            <person name="Luo H."/>
            <person name="Baker S.E."/>
            <person name="Pisabarro A.G."/>
            <person name="Walton J.D."/>
            <person name="Blanchette R.A."/>
            <person name="Henrissat B."/>
            <person name="Martin F."/>
            <person name="Cullen D."/>
            <person name="Hibbett D.S."/>
            <person name="Grigoriev I.V."/>
        </authorList>
    </citation>
    <scope>NUCLEOTIDE SEQUENCE [LARGE SCALE GENOMIC DNA]</scope>
    <source>
        <strain evidence="3">MUCL 33604</strain>
    </source>
</reference>
<protein>
    <submittedName>
        <fullName evidence="2">Uncharacterized protein</fullName>
    </submittedName>
</protein>
<dbReference type="HOGENOM" id="CLU_1768358_0_0_1"/>
<keyword evidence="3" id="KW-1185">Reference proteome</keyword>
<name>A0A067PGM1_9AGAM</name>
<feature type="compositionally biased region" description="Basic and acidic residues" evidence="1">
    <location>
        <begin position="73"/>
        <end position="83"/>
    </location>
</feature>
<dbReference type="InParanoid" id="A0A067PGM1"/>
<feature type="compositionally biased region" description="Basic and acidic residues" evidence="1">
    <location>
        <begin position="44"/>
        <end position="61"/>
    </location>
</feature>
<dbReference type="AlphaFoldDB" id="A0A067PGM1"/>
<organism evidence="2 3">
    <name type="scientific">Jaapia argillacea MUCL 33604</name>
    <dbReference type="NCBI Taxonomy" id="933084"/>
    <lineage>
        <taxon>Eukaryota</taxon>
        <taxon>Fungi</taxon>
        <taxon>Dikarya</taxon>
        <taxon>Basidiomycota</taxon>
        <taxon>Agaricomycotina</taxon>
        <taxon>Agaricomycetes</taxon>
        <taxon>Agaricomycetidae</taxon>
        <taxon>Jaapiales</taxon>
        <taxon>Jaapiaceae</taxon>
        <taxon>Jaapia</taxon>
    </lineage>
</organism>
<dbReference type="EMBL" id="KL197736">
    <property type="protein sequence ID" value="KDQ52960.1"/>
    <property type="molecule type" value="Genomic_DNA"/>
</dbReference>
<sequence>MRQTKPRRGKGREEIALIATFSLPLPLHSDIMPTDSHCSLEKLESRESRTLTEQPGCDRPRTRGQIRGRACTGKRERGGEGEASKNYSAPRAFKRKFSSIHQMIVSHQTRGLIHLQITVADEVGSRRETSDVDSGGGQECASQMVRL</sequence>
<gene>
    <name evidence="2" type="ORF">JAAARDRAFT_440150</name>
</gene>
<evidence type="ECO:0000313" key="3">
    <source>
        <dbReference type="Proteomes" id="UP000027265"/>
    </source>
</evidence>
<accession>A0A067PGM1</accession>
<proteinExistence type="predicted"/>
<evidence type="ECO:0000256" key="1">
    <source>
        <dbReference type="SAM" id="MobiDB-lite"/>
    </source>
</evidence>
<feature type="region of interest" description="Disordered" evidence="1">
    <location>
        <begin position="123"/>
        <end position="147"/>
    </location>
</feature>
<feature type="region of interest" description="Disordered" evidence="1">
    <location>
        <begin position="44"/>
        <end position="87"/>
    </location>
</feature>